<dbReference type="Gene3D" id="1.10.10.10">
    <property type="entry name" value="Winged helix-like DNA-binding domain superfamily/Winged helix DNA-binding domain"/>
    <property type="match status" value="1"/>
</dbReference>
<dbReference type="InterPro" id="IPR036388">
    <property type="entry name" value="WH-like_DNA-bd_sf"/>
</dbReference>
<reference evidence="7" key="1">
    <citation type="submission" date="2019-04" db="EMBL/GenBank/DDBJ databases">
        <title>Genome sequence of Pseudomonas putida 1290, an auxin catabolizing strain.</title>
        <authorList>
            <person name="Laird T.S."/>
            <person name="Leveau J.H.J."/>
        </authorList>
    </citation>
    <scope>NUCLEOTIDE SEQUENCE [LARGE SCALE GENOMIC DNA]</scope>
    <source>
        <strain evidence="7">1290</strain>
    </source>
</reference>
<dbReference type="InterPro" id="IPR036390">
    <property type="entry name" value="WH_DNA-bd_sf"/>
</dbReference>
<evidence type="ECO:0000256" key="3">
    <source>
        <dbReference type="ARBA" id="ARBA00023125"/>
    </source>
</evidence>
<dbReference type="OrthoDB" id="5526340at2"/>
<protein>
    <submittedName>
        <fullName evidence="6">LysR family transcriptional regulator</fullName>
    </submittedName>
</protein>
<dbReference type="GO" id="GO:0003700">
    <property type="term" value="F:DNA-binding transcription factor activity"/>
    <property type="evidence" value="ECO:0007669"/>
    <property type="project" value="InterPro"/>
</dbReference>
<dbReference type="Pfam" id="PF00126">
    <property type="entry name" value="HTH_1"/>
    <property type="match status" value="1"/>
</dbReference>
<evidence type="ECO:0000256" key="1">
    <source>
        <dbReference type="ARBA" id="ARBA00009437"/>
    </source>
</evidence>
<evidence type="ECO:0000313" key="7">
    <source>
        <dbReference type="Proteomes" id="UP000298551"/>
    </source>
</evidence>
<dbReference type="AlphaFoldDB" id="A0A4D6XRP4"/>
<keyword evidence="4" id="KW-0804">Transcription</keyword>
<evidence type="ECO:0000256" key="4">
    <source>
        <dbReference type="ARBA" id="ARBA00023163"/>
    </source>
</evidence>
<comment type="similarity">
    <text evidence="1">Belongs to the LysR transcriptional regulatory family.</text>
</comment>
<dbReference type="FunFam" id="1.10.10.10:FF:000001">
    <property type="entry name" value="LysR family transcriptional regulator"/>
    <property type="match status" value="1"/>
</dbReference>
<dbReference type="PRINTS" id="PR00039">
    <property type="entry name" value="HTHLYSR"/>
</dbReference>
<dbReference type="InterPro" id="IPR058163">
    <property type="entry name" value="LysR-type_TF_proteobact-type"/>
</dbReference>
<dbReference type="Gene3D" id="3.40.190.10">
    <property type="entry name" value="Periplasmic binding protein-like II"/>
    <property type="match status" value="2"/>
</dbReference>
<dbReference type="PANTHER" id="PTHR30537:SF5">
    <property type="entry name" value="HTH-TYPE TRANSCRIPTIONAL ACTIVATOR TTDR-RELATED"/>
    <property type="match status" value="1"/>
</dbReference>
<keyword evidence="2" id="KW-0805">Transcription regulation</keyword>
<evidence type="ECO:0000259" key="5">
    <source>
        <dbReference type="PROSITE" id="PS50931"/>
    </source>
</evidence>
<sequence>MNNKETGTPQKGYRRIIPSMTALLQFESVARLNSFTLAGKELGVSQAAVSKQIRVLEDNVGVQLFQRMHRNIYLTEAGETLFAIISESLQKIASGFDQIIQGSEKEEIVLASTAPVSQLRIMPRLNRLVEVLPHARLRLATQMFVGDLRSPDADMEIRFGNGRWTEGESVLLFEEEVFPVCSPAWLARNQTPQSLEDLASSGLLDSDATSEGWITWAGWFKELGLTPSKLNINLRCSLYTDVIQAAVNGFGLALGWGRMVDHLIDSGELVKLEPFVVRQKESYYLLVRNGQGITPNVLAIVQWLQSKAATSSLPILRE</sequence>
<organism evidence="6 7">
    <name type="scientific">Pseudomonas putida</name>
    <name type="common">Arthrobacter siderocapsulatus</name>
    <dbReference type="NCBI Taxonomy" id="303"/>
    <lineage>
        <taxon>Bacteria</taxon>
        <taxon>Pseudomonadati</taxon>
        <taxon>Pseudomonadota</taxon>
        <taxon>Gammaproteobacteria</taxon>
        <taxon>Pseudomonadales</taxon>
        <taxon>Pseudomonadaceae</taxon>
        <taxon>Pseudomonas</taxon>
    </lineage>
</organism>
<dbReference type="PROSITE" id="PS50931">
    <property type="entry name" value="HTH_LYSR"/>
    <property type="match status" value="1"/>
</dbReference>
<dbReference type="EMBL" id="CP039371">
    <property type="protein sequence ID" value="QCI15455.1"/>
    <property type="molecule type" value="Genomic_DNA"/>
</dbReference>
<dbReference type="GO" id="GO:0003677">
    <property type="term" value="F:DNA binding"/>
    <property type="evidence" value="ECO:0007669"/>
    <property type="project" value="UniProtKB-KW"/>
</dbReference>
<dbReference type="SUPFAM" id="SSF53850">
    <property type="entry name" value="Periplasmic binding protein-like II"/>
    <property type="match status" value="1"/>
</dbReference>
<dbReference type="PANTHER" id="PTHR30537">
    <property type="entry name" value="HTH-TYPE TRANSCRIPTIONAL REGULATOR"/>
    <property type="match status" value="1"/>
</dbReference>
<dbReference type="Proteomes" id="UP000298551">
    <property type="component" value="Chromosome"/>
</dbReference>
<dbReference type="Pfam" id="PF03466">
    <property type="entry name" value="LysR_substrate"/>
    <property type="match status" value="1"/>
</dbReference>
<dbReference type="InterPro" id="IPR005119">
    <property type="entry name" value="LysR_subst-bd"/>
</dbReference>
<dbReference type="InterPro" id="IPR000847">
    <property type="entry name" value="LysR_HTH_N"/>
</dbReference>
<name>A0A4D6XRP4_PSEPU</name>
<gene>
    <name evidence="6" type="ORF">E6B08_11630</name>
</gene>
<accession>A0A4D6XRP4</accession>
<evidence type="ECO:0000256" key="2">
    <source>
        <dbReference type="ARBA" id="ARBA00023015"/>
    </source>
</evidence>
<dbReference type="SUPFAM" id="SSF46785">
    <property type="entry name" value="Winged helix' DNA-binding domain"/>
    <property type="match status" value="1"/>
</dbReference>
<feature type="domain" description="HTH lysR-type" evidence="5">
    <location>
        <begin position="26"/>
        <end position="75"/>
    </location>
</feature>
<keyword evidence="3" id="KW-0238">DNA-binding</keyword>
<proteinExistence type="inferred from homology"/>
<evidence type="ECO:0000313" key="6">
    <source>
        <dbReference type="EMBL" id="QCI15455.1"/>
    </source>
</evidence>